<organism evidence="4 5">
    <name type="scientific">Segatella copri</name>
    <dbReference type="NCBI Taxonomy" id="165179"/>
    <lineage>
        <taxon>Bacteria</taxon>
        <taxon>Pseudomonadati</taxon>
        <taxon>Bacteroidota</taxon>
        <taxon>Bacteroidia</taxon>
        <taxon>Bacteroidales</taxon>
        <taxon>Prevotellaceae</taxon>
        <taxon>Segatella</taxon>
    </lineage>
</organism>
<dbReference type="AlphaFoldDB" id="A0AAP3F8R1"/>
<evidence type="ECO:0000256" key="1">
    <source>
        <dbReference type="PIRSR" id="PIRSR640198-1"/>
    </source>
</evidence>
<dbReference type="Gene3D" id="1.10.10.10">
    <property type="entry name" value="Winged helix-like DNA-binding domain superfamily/Winged helix DNA-binding domain"/>
    <property type="match status" value="1"/>
</dbReference>
<dbReference type="PROSITE" id="PS51459">
    <property type="entry name" value="FIDO"/>
    <property type="match status" value="1"/>
</dbReference>
<evidence type="ECO:0000259" key="3">
    <source>
        <dbReference type="PROSITE" id="PS51459"/>
    </source>
</evidence>
<comment type="caution">
    <text evidence="4">The sequence shown here is derived from an EMBL/GenBank/DDBJ whole genome shotgun (WGS) entry which is preliminary data.</text>
</comment>
<reference evidence="4" key="1">
    <citation type="submission" date="2022-11" db="EMBL/GenBank/DDBJ databases">
        <title>Genomic repertoires linked with pathogenic potency of arthritogenic Prevotella copri isolated from the gut of rheumatoid arthritis patients.</title>
        <authorList>
            <person name="Nii T."/>
            <person name="Maeda Y."/>
            <person name="Motooka D."/>
            <person name="Naito M."/>
            <person name="Matsumoto Y."/>
            <person name="Ogawa T."/>
            <person name="Oguro-Igashira E."/>
            <person name="Kishikawa T."/>
            <person name="Yamashita M."/>
            <person name="Koizumi S."/>
            <person name="Kurakawa T."/>
            <person name="Okumura R."/>
            <person name="Kayama H."/>
            <person name="Murakami M."/>
            <person name="Sakaguchi T."/>
            <person name="Das B."/>
            <person name="Nakamura S."/>
            <person name="Okada Y."/>
            <person name="Kumanogoh A."/>
            <person name="Takeda K."/>
        </authorList>
    </citation>
    <scope>NUCLEOTIDE SEQUENCE</scope>
    <source>
        <strain evidence="4">F3-75</strain>
    </source>
</reference>
<dbReference type="Proteomes" id="UP001209344">
    <property type="component" value="Unassembled WGS sequence"/>
</dbReference>
<dbReference type="PANTHER" id="PTHR13504">
    <property type="entry name" value="FIDO DOMAIN-CONTAINING PROTEIN DDB_G0283145"/>
    <property type="match status" value="1"/>
</dbReference>
<dbReference type="Pfam" id="PF13776">
    <property type="entry name" value="DUF4172"/>
    <property type="match status" value="1"/>
</dbReference>
<dbReference type="Gene3D" id="1.10.3290.10">
    <property type="entry name" value="Fido-like domain"/>
    <property type="match status" value="1"/>
</dbReference>
<evidence type="ECO:0000313" key="4">
    <source>
        <dbReference type="EMBL" id="MCW4126982.1"/>
    </source>
</evidence>
<dbReference type="InterPro" id="IPR003812">
    <property type="entry name" value="Fido"/>
</dbReference>
<proteinExistence type="predicted"/>
<gene>
    <name evidence="4" type="ORF">ONT16_01620</name>
</gene>
<dbReference type="InterPro" id="IPR040198">
    <property type="entry name" value="Fido_containing"/>
</dbReference>
<dbReference type="RefSeq" id="WP_264965235.1">
    <property type="nucleotide sequence ID" value="NZ_JAPDVK010000001.1"/>
</dbReference>
<feature type="domain" description="Fido" evidence="3">
    <location>
        <begin position="118"/>
        <end position="274"/>
    </location>
</feature>
<dbReference type="GO" id="GO:0005524">
    <property type="term" value="F:ATP binding"/>
    <property type="evidence" value="ECO:0007669"/>
    <property type="project" value="UniProtKB-KW"/>
</dbReference>
<dbReference type="EMBL" id="JAPDVK010000001">
    <property type="protein sequence ID" value="MCW4126982.1"/>
    <property type="molecule type" value="Genomic_DNA"/>
</dbReference>
<name>A0AAP3F8R1_9BACT</name>
<dbReference type="InterPro" id="IPR025230">
    <property type="entry name" value="DUF4172"/>
</dbReference>
<dbReference type="Pfam" id="PF02661">
    <property type="entry name" value="Fic"/>
    <property type="match status" value="1"/>
</dbReference>
<feature type="binding site" evidence="2">
    <location>
        <begin position="251"/>
        <end position="252"/>
    </location>
    <ligand>
        <name>ATP</name>
        <dbReference type="ChEBI" id="CHEBI:30616"/>
    </ligand>
</feature>
<dbReference type="SUPFAM" id="SSF140931">
    <property type="entry name" value="Fic-like"/>
    <property type="match status" value="1"/>
</dbReference>
<evidence type="ECO:0000256" key="2">
    <source>
        <dbReference type="PIRSR" id="PIRSR640198-2"/>
    </source>
</evidence>
<evidence type="ECO:0000313" key="5">
    <source>
        <dbReference type="Proteomes" id="UP001209344"/>
    </source>
</evidence>
<protein>
    <submittedName>
        <fullName evidence="4">Fic family protein</fullName>
    </submittedName>
</protein>
<feature type="binding site" evidence="2">
    <location>
        <begin position="213"/>
        <end position="220"/>
    </location>
    <ligand>
        <name>ATP</name>
        <dbReference type="ChEBI" id="CHEBI:30616"/>
    </ligand>
</feature>
<dbReference type="PANTHER" id="PTHR13504:SF33">
    <property type="entry name" value="FIC FAMILY PROTEIN"/>
    <property type="match status" value="1"/>
</dbReference>
<feature type="active site" evidence="1">
    <location>
        <position position="209"/>
    </location>
</feature>
<sequence length="370" mass="42667">MMRGTKYIWQHKGWPHMQWDDTSFSNILAEINLLRGKLLGRVSMFGFEEQNLSMLESMTQEIVHSAKIEGEELNRDSVRSSVARQLGLEFEGLKNSDHYTEGVVQVMIDAVQHYDMPLDAERLFSWHAALFPTGRSGIHKILVGDWRQGEEPMQVVSGPLGHEKIHYEAPASKDVPDMMSDFLRWFDSENTLDPLVKTAVMHLWFVTIHPFDDGNGRICRTLTELLLSRADQTSHRYYSLSSEILNHRKDYYQYLEQAQKGGLDVTPWILWFLHTLKLALEAAFDKTEGVLRKSRFWDVHRSVSINERQRKVLNMLLTGFEGKLNSSKWYKINHCSQDTANRDIRDLIAKGILKPTGEGGRSTNYELVSP</sequence>
<accession>A0AAP3F8R1</accession>
<keyword evidence="2" id="KW-0547">Nucleotide-binding</keyword>
<dbReference type="InterPro" id="IPR036597">
    <property type="entry name" value="Fido-like_dom_sf"/>
</dbReference>
<keyword evidence="2" id="KW-0067">ATP-binding</keyword>
<dbReference type="InterPro" id="IPR036388">
    <property type="entry name" value="WH-like_DNA-bd_sf"/>
</dbReference>